<evidence type="ECO:0000256" key="1">
    <source>
        <dbReference type="ARBA" id="ARBA00022468"/>
    </source>
</evidence>
<name>A0A7S3YLW3_9EUKA</name>
<feature type="chain" id="PRO_5030722358" description="Rab-GAP TBC domain-containing protein" evidence="3">
    <location>
        <begin position="29"/>
        <end position="322"/>
    </location>
</feature>
<dbReference type="GO" id="GO:0005096">
    <property type="term" value="F:GTPase activator activity"/>
    <property type="evidence" value="ECO:0007669"/>
    <property type="project" value="UniProtKB-KW"/>
</dbReference>
<dbReference type="InterPro" id="IPR000195">
    <property type="entry name" value="Rab-GAP-TBC_dom"/>
</dbReference>
<feature type="region of interest" description="Disordered" evidence="2">
    <location>
        <begin position="112"/>
        <end position="139"/>
    </location>
</feature>
<evidence type="ECO:0000259" key="4">
    <source>
        <dbReference type="PROSITE" id="PS50086"/>
    </source>
</evidence>
<evidence type="ECO:0000256" key="2">
    <source>
        <dbReference type="SAM" id="MobiDB-lite"/>
    </source>
</evidence>
<keyword evidence="1" id="KW-0343">GTPase activation</keyword>
<dbReference type="SMART" id="SM00164">
    <property type="entry name" value="TBC"/>
    <property type="match status" value="1"/>
</dbReference>
<feature type="domain" description="Rab-GAP TBC" evidence="4">
    <location>
        <begin position="1"/>
        <end position="208"/>
    </location>
</feature>
<organism evidence="5">
    <name type="scientific">Lotharella globosa</name>
    <dbReference type="NCBI Taxonomy" id="91324"/>
    <lineage>
        <taxon>Eukaryota</taxon>
        <taxon>Sar</taxon>
        <taxon>Rhizaria</taxon>
        <taxon>Cercozoa</taxon>
        <taxon>Chlorarachniophyceae</taxon>
        <taxon>Lotharella</taxon>
    </lineage>
</organism>
<evidence type="ECO:0000313" key="5">
    <source>
        <dbReference type="EMBL" id="CAE0655785.1"/>
    </source>
</evidence>
<feature type="compositionally biased region" description="Gly residues" evidence="2">
    <location>
        <begin position="306"/>
        <end position="315"/>
    </location>
</feature>
<dbReference type="InterPro" id="IPR035969">
    <property type="entry name" value="Rab-GAP_TBC_sf"/>
</dbReference>
<gene>
    <name evidence="5" type="ORF">LGLO00237_LOCUS7738</name>
</gene>
<feature type="region of interest" description="Disordered" evidence="2">
    <location>
        <begin position="49"/>
        <end position="78"/>
    </location>
</feature>
<accession>A0A7S3YLW3</accession>
<keyword evidence="3" id="KW-0732">Signal</keyword>
<proteinExistence type="predicted"/>
<dbReference type="Gene3D" id="1.10.472.80">
    <property type="entry name" value="Ypt/Rab-GAP domain of gyp1p, domain 3"/>
    <property type="match status" value="1"/>
</dbReference>
<dbReference type="Pfam" id="PF00566">
    <property type="entry name" value="RabGAP-TBC"/>
    <property type="match status" value="2"/>
</dbReference>
<feature type="compositionally biased region" description="Basic residues" evidence="2">
    <location>
        <begin position="51"/>
        <end position="62"/>
    </location>
</feature>
<feature type="region of interest" description="Disordered" evidence="2">
    <location>
        <begin position="295"/>
        <end position="322"/>
    </location>
</feature>
<evidence type="ECO:0000256" key="3">
    <source>
        <dbReference type="SAM" id="SignalP"/>
    </source>
</evidence>
<dbReference type="PANTHER" id="PTHR22957">
    <property type="entry name" value="TBC1 DOMAIN FAMILY MEMBER GTPASE-ACTIVATING PROTEIN"/>
    <property type="match status" value="1"/>
</dbReference>
<feature type="signal peptide" evidence="3">
    <location>
        <begin position="1"/>
        <end position="28"/>
    </location>
</feature>
<protein>
    <recommendedName>
        <fullName evidence="4">Rab-GAP TBC domain-containing protein</fullName>
    </recommendedName>
</protein>
<dbReference type="SUPFAM" id="SSF47923">
    <property type="entry name" value="Ypt/Rab-GAP domain of gyp1p"/>
    <property type="match status" value="2"/>
</dbReference>
<dbReference type="AlphaFoldDB" id="A0A7S3YLW3"/>
<dbReference type="EMBL" id="HBIV01010284">
    <property type="protein sequence ID" value="CAE0655785.1"/>
    <property type="molecule type" value="Transcribed_RNA"/>
</dbReference>
<reference evidence="5" key="1">
    <citation type="submission" date="2021-01" db="EMBL/GenBank/DDBJ databases">
        <authorList>
            <person name="Corre E."/>
            <person name="Pelletier E."/>
            <person name="Niang G."/>
            <person name="Scheremetjew M."/>
            <person name="Finn R."/>
            <person name="Kale V."/>
            <person name="Holt S."/>
            <person name="Cochrane G."/>
            <person name="Meng A."/>
            <person name="Brown T."/>
            <person name="Cohen L."/>
        </authorList>
    </citation>
    <scope>NUCLEOTIDE SEQUENCE</scope>
    <source>
        <strain evidence="5">CCCM811</strain>
    </source>
</reference>
<sequence>MEYFKKKSTMRMLFNILLVWAKTCGALGYRQGMNELLAVCLMVTKEDAAQHKKKNNNNKKKNTKTEASETGNTSREDAISIPDGLIDEDNIEPDSFALFRLLMQQMSPLYHSHPRDGIRQKQPNGTGNKHLSEGGIGSGSLKTPLDNRVYMIHHVMLRRLEPQLYFRLEKLNVLPQLYMLRWLRLLFAREASDINQLLPLLDALLGNSKGFELLNYMCLALVAGLKDELTKKEFEPAEVLKTLLRRQSIANSRALVEAAEVLHKDKLISMPVAQMQVYNAPLQGNGSRIEVVQNKHGGRRNRRAGQGRGGGGGGGGRRRRRR</sequence>
<feature type="compositionally biased region" description="Basic residues" evidence="2">
    <location>
        <begin position="296"/>
        <end position="305"/>
    </location>
</feature>
<dbReference type="Gene3D" id="1.10.8.270">
    <property type="entry name" value="putative rabgap domain of human tbc1 domain family member 14 like domains"/>
    <property type="match status" value="1"/>
</dbReference>
<dbReference type="PANTHER" id="PTHR22957:SF337">
    <property type="entry name" value="TBC1 DOMAIN FAMILY MEMBER 5"/>
    <property type="match status" value="1"/>
</dbReference>
<dbReference type="PROSITE" id="PS50086">
    <property type="entry name" value="TBC_RABGAP"/>
    <property type="match status" value="1"/>
</dbReference>